<dbReference type="Pfam" id="PF04937">
    <property type="entry name" value="DUF659"/>
    <property type="match status" value="1"/>
</dbReference>
<evidence type="ECO:0000313" key="5">
    <source>
        <dbReference type="Proteomes" id="UP001153954"/>
    </source>
</evidence>
<evidence type="ECO:0000313" key="4">
    <source>
        <dbReference type="EMBL" id="CAH2084302.1"/>
    </source>
</evidence>
<organism evidence="4 5">
    <name type="scientific">Euphydryas editha</name>
    <name type="common">Edith's checkerspot</name>
    <dbReference type="NCBI Taxonomy" id="104508"/>
    <lineage>
        <taxon>Eukaryota</taxon>
        <taxon>Metazoa</taxon>
        <taxon>Ecdysozoa</taxon>
        <taxon>Arthropoda</taxon>
        <taxon>Hexapoda</taxon>
        <taxon>Insecta</taxon>
        <taxon>Pterygota</taxon>
        <taxon>Neoptera</taxon>
        <taxon>Endopterygota</taxon>
        <taxon>Lepidoptera</taxon>
        <taxon>Glossata</taxon>
        <taxon>Ditrysia</taxon>
        <taxon>Papilionoidea</taxon>
        <taxon>Nymphalidae</taxon>
        <taxon>Nymphalinae</taxon>
        <taxon>Euphydryas</taxon>
    </lineage>
</organism>
<dbReference type="Proteomes" id="UP001153954">
    <property type="component" value="Unassembled WGS sequence"/>
</dbReference>
<evidence type="ECO:0000256" key="1">
    <source>
        <dbReference type="ARBA" id="ARBA00023002"/>
    </source>
</evidence>
<protein>
    <recommendedName>
        <fullName evidence="6">Aldo-keto reductase</fullName>
    </recommendedName>
</protein>
<dbReference type="InterPro" id="IPR036812">
    <property type="entry name" value="NAD(P)_OxRdtase_dom_sf"/>
</dbReference>
<evidence type="ECO:0008006" key="6">
    <source>
        <dbReference type="Google" id="ProtNLM"/>
    </source>
</evidence>
<dbReference type="InterPro" id="IPR012337">
    <property type="entry name" value="RNaseH-like_sf"/>
</dbReference>
<dbReference type="Gene3D" id="3.20.20.100">
    <property type="entry name" value="NADP-dependent oxidoreductase domain"/>
    <property type="match status" value="1"/>
</dbReference>
<comment type="caution">
    <text evidence="4">The sequence shown here is derived from an EMBL/GenBank/DDBJ whole genome shotgun (WGS) entry which is preliminary data.</text>
</comment>
<sequence length="431" mass="49216">MRLELDEELNACNYLHLQYDGWSNLRNEGIINSLISKPQPAYIKSLNTETNAHTSEYLSQGIEKVMIVYGVNKFLVLIGDNARNIQKAFGLIKVKYPHVVPLGFCAHCLNLLFRDCLKNASVQVPIVKLNDGREMPALALGTWLGLNSKGRVEPTSNEVEQAVRWALDAGYTHIDTAWIYKIEDQVGRALKGVPREKIFVTSKLWNAFHARDAVVPALRESLRSLQLDYVDLYLIHWPIGQFANSSYDITDYLETWKGMIEAKKLGLTKSIGLSNFNQKMIERILENGLEKPAALQVELNLNLQQPDLVAYCKSQNIAVMAYTPFGSLFYSKAAPDAPPPRIDDPMLVKIAEKYNKTVPQVALRYLVELGTVPLPKSLTKNRIEQNIDIFDFQLTDEEKSLLKSFDKGYRIYPQYKWQDHPYYPFEKKEIK</sequence>
<evidence type="ECO:0000259" key="3">
    <source>
        <dbReference type="Pfam" id="PF04937"/>
    </source>
</evidence>
<accession>A0AAU9TE41</accession>
<feature type="domain" description="DUF659" evidence="3">
    <location>
        <begin position="17"/>
        <end position="124"/>
    </location>
</feature>
<dbReference type="GO" id="GO:0016616">
    <property type="term" value="F:oxidoreductase activity, acting on the CH-OH group of donors, NAD or NADP as acceptor"/>
    <property type="evidence" value="ECO:0007669"/>
    <property type="project" value="UniProtKB-ARBA"/>
</dbReference>
<dbReference type="Pfam" id="PF00248">
    <property type="entry name" value="Aldo_ket_red"/>
    <property type="match status" value="1"/>
</dbReference>
<dbReference type="EMBL" id="CAKOGL010000002">
    <property type="protein sequence ID" value="CAH2084302.1"/>
    <property type="molecule type" value="Genomic_DNA"/>
</dbReference>
<dbReference type="InterPro" id="IPR044488">
    <property type="entry name" value="AKR2E"/>
</dbReference>
<dbReference type="SUPFAM" id="SSF53098">
    <property type="entry name" value="Ribonuclease H-like"/>
    <property type="match status" value="1"/>
</dbReference>
<proteinExistence type="predicted"/>
<dbReference type="InterPro" id="IPR007021">
    <property type="entry name" value="DUF659"/>
</dbReference>
<keyword evidence="1" id="KW-0560">Oxidoreductase</keyword>
<dbReference type="AlphaFoldDB" id="A0AAU9TE41"/>
<reference evidence="4" key="1">
    <citation type="submission" date="2022-03" db="EMBL/GenBank/DDBJ databases">
        <authorList>
            <person name="Tunstrom K."/>
        </authorList>
    </citation>
    <scope>NUCLEOTIDE SEQUENCE</scope>
</reference>
<dbReference type="InterPro" id="IPR023210">
    <property type="entry name" value="NADP_OxRdtase_dom"/>
</dbReference>
<dbReference type="CDD" id="cd19116">
    <property type="entry name" value="AKR_AKR2E1-5"/>
    <property type="match status" value="1"/>
</dbReference>
<dbReference type="FunFam" id="3.20.20.100:FF:000002">
    <property type="entry name" value="2,5-diketo-D-gluconic acid reductase A"/>
    <property type="match status" value="1"/>
</dbReference>
<dbReference type="PROSITE" id="PS00063">
    <property type="entry name" value="ALDOKETO_REDUCTASE_3"/>
    <property type="match status" value="1"/>
</dbReference>
<evidence type="ECO:0000259" key="2">
    <source>
        <dbReference type="Pfam" id="PF00248"/>
    </source>
</evidence>
<feature type="domain" description="NADP-dependent oxidoreductase" evidence="2">
    <location>
        <begin position="138"/>
        <end position="405"/>
    </location>
</feature>
<dbReference type="InterPro" id="IPR020471">
    <property type="entry name" value="AKR"/>
</dbReference>
<name>A0AAU9TE41_EUPED</name>
<dbReference type="InterPro" id="IPR018170">
    <property type="entry name" value="Aldo/ket_reductase_CS"/>
</dbReference>
<gene>
    <name evidence="4" type="ORF">EEDITHA_LOCUS881</name>
</gene>
<dbReference type="SUPFAM" id="SSF51430">
    <property type="entry name" value="NAD(P)-linked oxidoreductase"/>
    <property type="match status" value="1"/>
</dbReference>
<keyword evidence="5" id="KW-1185">Reference proteome</keyword>
<dbReference type="PRINTS" id="PR00069">
    <property type="entry name" value="ALDKETRDTASE"/>
</dbReference>
<dbReference type="PROSITE" id="PS00062">
    <property type="entry name" value="ALDOKETO_REDUCTASE_2"/>
    <property type="match status" value="1"/>
</dbReference>
<dbReference type="PANTHER" id="PTHR11732">
    <property type="entry name" value="ALDO/KETO REDUCTASE"/>
    <property type="match status" value="1"/>
</dbReference>